<reference evidence="11 12" key="1">
    <citation type="submission" date="2023-01" db="EMBL/GenBank/DDBJ databases">
        <authorList>
            <person name="Whitehead M."/>
        </authorList>
    </citation>
    <scope>NUCLEOTIDE SEQUENCE [LARGE SCALE GENOMIC DNA]</scope>
</reference>
<evidence type="ECO:0000313" key="11">
    <source>
        <dbReference type="EMBL" id="CAI6369173.1"/>
    </source>
</evidence>
<dbReference type="PRINTS" id="PR00237">
    <property type="entry name" value="GPCRRHODOPSN"/>
</dbReference>
<dbReference type="InterPro" id="IPR000276">
    <property type="entry name" value="GPCR_Rhodpsn"/>
</dbReference>
<organism evidence="11 12">
    <name type="scientific">Macrosiphum euphorbiae</name>
    <name type="common">potato aphid</name>
    <dbReference type="NCBI Taxonomy" id="13131"/>
    <lineage>
        <taxon>Eukaryota</taxon>
        <taxon>Metazoa</taxon>
        <taxon>Ecdysozoa</taxon>
        <taxon>Arthropoda</taxon>
        <taxon>Hexapoda</taxon>
        <taxon>Insecta</taxon>
        <taxon>Pterygota</taxon>
        <taxon>Neoptera</taxon>
        <taxon>Paraneoptera</taxon>
        <taxon>Hemiptera</taxon>
        <taxon>Sternorrhyncha</taxon>
        <taxon>Aphidomorpha</taxon>
        <taxon>Aphidoidea</taxon>
        <taxon>Aphididae</taxon>
        <taxon>Macrosiphini</taxon>
        <taxon>Macrosiphum</taxon>
    </lineage>
</organism>
<evidence type="ECO:0000259" key="10">
    <source>
        <dbReference type="PROSITE" id="PS50262"/>
    </source>
</evidence>
<keyword evidence="6 9" id="KW-0472">Membrane</keyword>
<keyword evidence="3 9" id="KW-0812">Transmembrane</keyword>
<evidence type="ECO:0000256" key="6">
    <source>
        <dbReference type="ARBA" id="ARBA00023136"/>
    </source>
</evidence>
<feature type="transmembrane region" description="Helical" evidence="9">
    <location>
        <begin position="54"/>
        <end position="76"/>
    </location>
</feature>
<keyword evidence="4 9" id="KW-1133">Transmembrane helix</keyword>
<dbReference type="Pfam" id="PF00001">
    <property type="entry name" value="7tm_1"/>
    <property type="match status" value="1"/>
</dbReference>
<dbReference type="PANTHER" id="PTHR45695:SF9">
    <property type="entry name" value="LEUCOKININ RECEPTOR"/>
    <property type="match status" value="1"/>
</dbReference>
<sequence>MADNDGESTATPWNATVTAATAQWRNATGVAGGLSCHSEIEGVLGTAAFQTLVYLTYTIVFVVSLVGNGLVCHVVMFSAQMHSVTNLFIMNMAVGDLLMTLFCVPFSFVATLLLQYWPFGSDLCHTVSFAQAVAVLVSGLPPQ</sequence>
<evidence type="ECO:0000313" key="12">
    <source>
        <dbReference type="Proteomes" id="UP001160148"/>
    </source>
</evidence>
<dbReference type="PROSITE" id="PS50262">
    <property type="entry name" value="G_PROTEIN_RECEP_F1_2"/>
    <property type="match status" value="1"/>
</dbReference>
<evidence type="ECO:0000256" key="4">
    <source>
        <dbReference type="ARBA" id="ARBA00022989"/>
    </source>
</evidence>
<keyword evidence="12" id="KW-1185">Reference proteome</keyword>
<proteinExistence type="inferred from homology"/>
<evidence type="ECO:0000256" key="3">
    <source>
        <dbReference type="ARBA" id="ARBA00022692"/>
    </source>
</evidence>
<comment type="subcellular location">
    <subcellularLocation>
        <location evidence="1">Membrane</location>
        <topology evidence="1">Multi-pass membrane protein</topology>
    </subcellularLocation>
</comment>
<dbReference type="Gene3D" id="1.20.1070.10">
    <property type="entry name" value="Rhodopsin 7-helix transmembrane proteins"/>
    <property type="match status" value="1"/>
</dbReference>
<keyword evidence="5" id="KW-0297">G-protein coupled receptor</keyword>
<dbReference type="EMBL" id="CARXXK010000005">
    <property type="protein sequence ID" value="CAI6369173.1"/>
    <property type="molecule type" value="Genomic_DNA"/>
</dbReference>
<accession>A0AAV0XLG2</accession>
<gene>
    <name evidence="11" type="ORF">MEUPH1_LOCUS23443</name>
</gene>
<keyword evidence="8" id="KW-0807">Transducer</keyword>
<evidence type="ECO:0000256" key="8">
    <source>
        <dbReference type="ARBA" id="ARBA00023224"/>
    </source>
</evidence>
<dbReference type="Proteomes" id="UP001160148">
    <property type="component" value="Unassembled WGS sequence"/>
</dbReference>
<dbReference type="PANTHER" id="PTHR45695">
    <property type="entry name" value="LEUCOKININ RECEPTOR-RELATED"/>
    <property type="match status" value="1"/>
</dbReference>
<protein>
    <recommendedName>
        <fullName evidence="10">G-protein coupled receptors family 1 profile domain-containing protein</fullName>
    </recommendedName>
</protein>
<evidence type="ECO:0000256" key="5">
    <source>
        <dbReference type="ARBA" id="ARBA00023040"/>
    </source>
</evidence>
<feature type="domain" description="G-protein coupled receptors family 1 profile" evidence="10">
    <location>
        <begin position="67"/>
        <end position="143"/>
    </location>
</feature>
<dbReference type="SUPFAM" id="SSF81321">
    <property type="entry name" value="Family A G protein-coupled receptor-like"/>
    <property type="match status" value="1"/>
</dbReference>
<name>A0AAV0XLG2_9HEMI</name>
<comment type="similarity">
    <text evidence="2">Belongs to the G-protein coupled receptor 1 family.</text>
</comment>
<dbReference type="GO" id="GO:0004930">
    <property type="term" value="F:G protein-coupled receptor activity"/>
    <property type="evidence" value="ECO:0007669"/>
    <property type="project" value="UniProtKB-KW"/>
</dbReference>
<comment type="caution">
    <text evidence="11">The sequence shown here is derived from an EMBL/GenBank/DDBJ whole genome shotgun (WGS) entry which is preliminary data.</text>
</comment>
<dbReference type="AlphaFoldDB" id="A0AAV0XLG2"/>
<evidence type="ECO:0000256" key="1">
    <source>
        <dbReference type="ARBA" id="ARBA00004141"/>
    </source>
</evidence>
<feature type="transmembrane region" description="Helical" evidence="9">
    <location>
        <begin position="97"/>
        <end position="117"/>
    </location>
</feature>
<dbReference type="GO" id="GO:0005886">
    <property type="term" value="C:plasma membrane"/>
    <property type="evidence" value="ECO:0007669"/>
    <property type="project" value="TreeGrafter"/>
</dbReference>
<evidence type="ECO:0000256" key="7">
    <source>
        <dbReference type="ARBA" id="ARBA00023170"/>
    </source>
</evidence>
<evidence type="ECO:0000256" key="9">
    <source>
        <dbReference type="SAM" id="Phobius"/>
    </source>
</evidence>
<evidence type="ECO:0000256" key="2">
    <source>
        <dbReference type="ARBA" id="ARBA00010663"/>
    </source>
</evidence>
<dbReference type="InterPro" id="IPR017452">
    <property type="entry name" value="GPCR_Rhodpsn_7TM"/>
</dbReference>
<keyword evidence="7" id="KW-0675">Receptor</keyword>